<accession>A0AAV0P3S9</accession>
<keyword evidence="3" id="KW-1185">Reference proteome</keyword>
<dbReference type="Proteomes" id="UP001154282">
    <property type="component" value="Unassembled WGS sequence"/>
</dbReference>
<feature type="compositionally biased region" description="Basic residues" evidence="1">
    <location>
        <begin position="1"/>
        <end position="21"/>
    </location>
</feature>
<sequence>MAALPRPHRRQLPFSPHRRQRPGNPEPDLLPCQLRHHRPPNLLLQPRHPSLGAARLLHRARRLGRPLLLPR</sequence>
<feature type="region of interest" description="Disordered" evidence="1">
    <location>
        <begin position="1"/>
        <end position="47"/>
    </location>
</feature>
<dbReference type="AlphaFoldDB" id="A0AAV0P3S9"/>
<evidence type="ECO:0000313" key="2">
    <source>
        <dbReference type="EMBL" id="CAI0465595.1"/>
    </source>
</evidence>
<comment type="caution">
    <text evidence="2">The sequence shown here is derived from an EMBL/GenBank/DDBJ whole genome shotgun (WGS) entry which is preliminary data.</text>
</comment>
<gene>
    <name evidence="2" type="ORF">LITE_LOCUS36680</name>
</gene>
<name>A0AAV0P3S9_9ROSI</name>
<protein>
    <submittedName>
        <fullName evidence="2">Uncharacterized protein</fullName>
    </submittedName>
</protein>
<evidence type="ECO:0000313" key="3">
    <source>
        <dbReference type="Proteomes" id="UP001154282"/>
    </source>
</evidence>
<reference evidence="2" key="1">
    <citation type="submission" date="2022-08" db="EMBL/GenBank/DDBJ databases">
        <authorList>
            <person name="Gutierrez-Valencia J."/>
        </authorList>
    </citation>
    <scope>NUCLEOTIDE SEQUENCE</scope>
</reference>
<evidence type="ECO:0000256" key="1">
    <source>
        <dbReference type="SAM" id="MobiDB-lite"/>
    </source>
</evidence>
<organism evidence="2 3">
    <name type="scientific">Linum tenue</name>
    <dbReference type="NCBI Taxonomy" id="586396"/>
    <lineage>
        <taxon>Eukaryota</taxon>
        <taxon>Viridiplantae</taxon>
        <taxon>Streptophyta</taxon>
        <taxon>Embryophyta</taxon>
        <taxon>Tracheophyta</taxon>
        <taxon>Spermatophyta</taxon>
        <taxon>Magnoliopsida</taxon>
        <taxon>eudicotyledons</taxon>
        <taxon>Gunneridae</taxon>
        <taxon>Pentapetalae</taxon>
        <taxon>rosids</taxon>
        <taxon>fabids</taxon>
        <taxon>Malpighiales</taxon>
        <taxon>Linaceae</taxon>
        <taxon>Linum</taxon>
    </lineage>
</organism>
<dbReference type="EMBL" id="CAMGYJ010000008">
    <property type="protein sequence ID" value="CAI0465595.1"/>
    <property type="molecule type" value="Genomic_DNA"/>
</dbReference>
<proteinExistence type="predicted"/>